<accession>A0AAD1QWC2</accession>
<gene>
    <name evidence="1" type="ORF">PECUL_23A031955</name>
</gene>
<sequence length="138" mass="15545">MSVTKSLIYILLIEKRLTQVDFLDYVSKETKPSAFNTTTDSMCASRTAPKRVNSNLAAQRTILTHTVVQYQCREQSKNQYILNELSPVLTGNLYDNRTGTGSDNERGPGIRLLSTSPSSRLELLRARKMPETVRTADF</sequence>
<reference evidence="1" key="1">
    <citation type="submission" date="2022-03" db="EMBL/GenBank/DDBJ databases">
        <authorList>
            <person name="Alioto T."/>
            <person name="Alioto T."/>
            <person name="Gomez Garrido J."/>
        </authorList>
    </citation>
    <scope>NUCLEOTIDE SEQUENCE</scope>
</reference>
<name>A0AAD1QWC2_PELCU</name>
<organism evidence="1 2">
    <name type="scientific">Pelobates cultripes</name>
    <name type="common">Western spadefoot toad</name>
    <dbReference type="NCBI Taxonomy" id="61616"/>
    <lineage>
        <taxon>Eukaryota</taxon>
        <taxon>Metazoa</taxon>
        <taxon>Chordata</taxon>
        <taxon>Craniata</taxon>
        <taxon>Vertebrata</taxon>
        <taxon>Euteleostomi</taxon>
        <taxon>Amphibia</taxon>
        <taxon>Batrachia</taxon>
        <taxon>Anura</taxon>
        <taxon>Pelobatoidea</taxon>
        <taxon>Pelobatidae</taxon>
        <taxon>Pelobates</taxon>
    </lineage>
</organism>
<keyword evidence="2" id="KW-1185">Reference proteome</keyword>
<protein>
    <submittedName>
        <fullName evidence="1">Uncharacterized protein</fullName>
    </submittedName>
</protein>
<dbReference type="Proteomes" id="UP001295444">
    <property type="component" value="Chromosome 01"/>
</dbReference>
<dbReference type="EMBL" id="OW240912">
    <property type="protein sequence ID" value="CAH2218688.1"/>
    <property type="molecule type" value="Genomic_DNA"/>
</dbReference>
<evidence type="ECO:0000313" key="1">
    <source>
        <dbReference type="EMBL" id="CAH2218688.1"/>
    </source>
</evidence>
<proteinExistence type="predicted"/>
<evidence type="ECO:0000313" key="2">
    <source>
        <dbReference type="Proteomes" id="UP001295444"/>
    </source>
</evidence>
<dbReference type="AlphaFoldDB" id="A0AAD1QWC2"/>